<reference evidence="1 2" key="1">
    <citation type="journal article" date="2024" name="Plant J.">
        <title>Genome sequences and population genomics reveal climatic adaptation and genomic divergence between two closely related sweetgum species.</title>
        <authorList>
            <person name="Xu W.Q."/>
            <person name="Ren C.Q."/>
            <person name="Zhang X.Y."/>
            <person name="Comes H.P."/>
            <person name="Liu X.H."/>
            <person name="Li Y.G."/>
            <person name="Kettle C.J."/>
            <person name="Jalonen R."/>
            <person name="Gaisberger H."/>
            <person name="Ma Y.Z."/>
            <person name="Qiu Y.X."/>
        </authorList>
    </citation>
    <scope>NUCLEOTIDE SEQUENCE [LARGE SCALE GENOMIC DNA]</scope>
    <source>
        <strain evidence="1">Hangzhou</strain>
    </source>
</reference>
<evidence type="ECO:0000313" key="2">
    <source>
        <dbReference type="Proteomes" id="UP001415857"/>
    </source>
</evidence>
<name>A0AAP0RC42_LIQFO</name>
<comment type="caution">
    <text evidence="1">The sequence shown here is derived from an EMBL/GenBank/DDBJ whole genome shotgun (WGS) entry which is preliminary data.</text>
</comment>
<gene>
    <name evidence="1" type="ORF">L1049_019150</name>
</gene>
<evidence type="ECO:0000313" key="1">
    <source>
        <dbReference type="EMBL" id="KAK9274336.1"/>
    </source>
</evidence>
<dbReference type="AlphaFoldDB" id="A0AAP0RC42"/>
<sequence length="96" mass="10447">MVVPIIELSLEVAVLSMVLNLGASHTAAWTVFGLFKNQPGESMDAPMEERLRVESNMEADSISSLRVRTSTLILMAIYFKFVGGGSTKSGKLDAKR</sequence>
<dbReference type="Proteomes" id="UP001415857">
    <property type="component" value="Unassembled WGS sequence"/>
</dbReference>
<protein>
    <submittedName>
        <fullName evidence="1">Uncharacterized protein</fullName>
    </submittedName>
</protein>
<organism evidence="1 2">
    <name type="scientific">Liquidambar formosana</name>
    <name type="common">Formosan gum</name>
    <dbReference type="NCBI Taxonomy" id="63359"/>
    <lineage>
        <taxon>Eukaryota</taxon>
        <taxon>Viridiplantae</taxon>
        <taxon>Streptophyta</taxon>
        <taxon>Embryophyta</taxon>
        <taxon>Tracheophyta</taxon>
        <taxon>Spermatophyta</taxon>
        <taxon>Magnoliopsida</taxon>
        <taxon>eudicotyledons</taxon>
        <taxon>Gunneridae</taxon>
        <taxon>Pentapetalae</taxon>
        <taxon>Saxifragales</taxon>
        <taxon>Altingiaceae</taxon>
        <taxon>Liquidambar</taxon>
    </lineage>
</organism>
<dbReference type="EMBL" id="JBBPBK010000012">
    <property type="protein sequence ID" value="KAK9274336.1"/>
    <property type="molecule type" value="Genomic_DNA"/>
</dbReference>
<keyword evidence="2" id="KW-1185">Reference proteome</keyword>
<accession>A0AAP0RC42</accession>
<proteinExistence type="predicted"/>